<gene>
    <name evidence="4" type="ORF">HNP84_003101</name>
</gene>
<dbReference type="GO" id="GO:0016758">
    <property type="term" value="F:hexosyltransferase activity"/>
    <property type="evidence" value="ECO:0007669"/>
    <property type="project" value="TreeGrafter"/>
</dbReference>
<evidence type="ECO:0000313" key="5">
    <source>
        <dbReference type="Proteomes" id="UP000578449"/>
    </source>
</evidence>
<dbReference type="InterPro" id="IPR028098">
    <property type="entry name" value="Glyco_trans_4-like_N"/>
</dbReference>
<dbReference type="PANTHER" id="PTHR45947">
    <property type="entry name" value="SULFOQUINOVOSYL TRANSFERASE SQD2"/>
    <property type="match status" value="1"/>
</dbReference>
<proteinExistence type="predicted"/>
<evidence type="ECO:0000313" key="4">
    <source>
        <dbReference type="EMBL" id="MBB5133375.1"/>
    </source>
</evidence>
<accession>A0A840PBJ1</accession>
<keyword evidence="1" id="KW-0328">Glycosyltransferase</keyword>
<name>A0A840PBJ1_9ACTN</name>
<evidence type="ECO:0000259" key="3">
    <source>
        <dbReference type="Pfam" id="PF13439"/>
    </source>
</evidence>
<sequence>MAAAGALRLGWEAGRAPGPADLEAVRALAGLVAAFRPDAVHLHSAKAGLAGRLAVRGRLPTLFQPHGWSWLACRGAMAMAARAWERWAARRTSLLVCVGEGEEAAARAAGVRGRLAVVRNGVDLRRFRPAGEAERAAARRALGVPERARLAVCVGRITRQKGQDRLLAAWAEVRAACPSALLALVGDGDLRDRLRARGVPGVLFPGAADDVRPWYAAADVAVLPSRWEGLPLAALEAMATGRSLVATAIPGLCEVVAADTGATVVPGDTTGLARALARRLADPALARREGEAAARHAEGYDLAATLDALAALTLRAAYPPRKTSAERGLAGHCHTPCGQ</sequence>
<dbReference type="AlphaFoldDB" id="A0A840PBJ1"/>
<reference evidence="4 5" key="1">
    <citation type="submission" date="2020-08" db="EMBL/GenBank/DDBJ databases">
        <title>Genomic Encyclopedia of Type Strains, Phase IV (KMG-IV): sequencing the most valuable type-strain genomes for metagenomic binning, comparative biology and taxonomic classification.</title>
        <authorList>
            <person name="Goeker M."/>
        </authorList>
    </citation>
    <scope>NUCLEOTIDE SEQUENCE [LARGE SCALE GENOMIC DNA]</scope>
    <source>
        <strain evidence="4 5">DSM 45615</strain>
    </source>
</reference>
<feature type="domain" description="Glycosyltransferase subfamily 4-like N-terminal" evidence="3">
    <location>
        <begin position="17"/>
        <end position="126"/>
    </location>
</feature>
<dbReference type="Pfam" id="PF13439">
    <property type="entry name" value="Glyco_transf_4"/>
    <property type="match status" value="1"/>
</dbReference>
<keyword evidence="2 4" id="KW-0808">Transferase</keyword>
<dbReference type="GO" id="GO:1901137">
    <property type="term" value="P:carbohydrate derivative biosynthetic process"/>
    <property type="evidence" value="ECO:0007669"/>
    <property type="project" value="UniProtKB-ARBA"/>
</dbReference>
<evidence type="ECO:0000256" key="2">
    <source>
        <dbReference type="ARBA" id="ARBA00022679"/>
    </source>
</evidence>
<dbReference type="SUPFAM" id="SSF53756">
    <property type="entry name" value="UDP-Glycosyltransferase/glycogen phosphorylase"/>
    <property type="match status" value="1"/>
</dbReference>
<keyword evidence="5" id="KW-1185">Reference proteome</keyword>
<organism evidence="4 5">
    <name type="scientific">Thermocatellispora tengchongensis</name>
    <dbReference type="NCBI Taxonomy" id="1073253"/>
    <lineage>
        <taxon>Bacteria</taxon>
        <taxon>Bacillati</taxon>
        <taxon>Actinomycetota</taxon>
        <taxon>Actinomycetes</taxon>
        <taxon>Streptosporangiales</taxon>
        <taxon>Streptosporangiaceae</taxon>
        <taxon>Thermocatellispora</taxon>
    </lineage>
</organism>
<evidence type="ECO:0000256" key="1">
    <source>
        <dbReference type="ARBA" id="ARBA00022676"/>
    </source>
</evidence>
<dbReference type="EMBL" id="JACHGN010000006">
    <property type="protein sequence ID" value="MBB5133375.1"/>
    <property type="molecule type" value="Genomic_DNA"/>
</dbReference>
<dbReference type="Pfam" id="PF13692">
    <property type="entry name" value="Glyco_trans_1_4"/>
    <property type="match status" value="1"/>
</dbReference>
<dbReference type="InterPro" id="IPR050194">
    <property type="entry name" value="Glycosyltransferase_grp1"/>
</dbReference>
<dbReference type="PANTHER" id="PTHR45947:SF3">
    <property type="entry name" value="SULFOQUINOVOSYL TRANSFERASE SQD2"/>
    <property type="match status" value="1"/>
</dbReference>
<dbReference type="Gene3D" id="3.40.50.2000">
    <property type="entry name" value="Glycogen Phosphorylase B"/>
    <property type="match status" value="2"/>
</dbReference>
<comment type="caution">
    <text evidence="4">The sequence shown here is derived from an EMBL/GenBank/DDBJ whole genome shotgun (WGS) entry which is preliminary data.</text>
</comment>
<dbReference type="Proteomes" id="UP000578449">
    <property type="component" value="Unassembled WGS sequence"/>
</dbReference>
<protein>
    <submittedName>
        <fullName evidence="4">Glycosyltransferase involved in cell wall biosynthesis</fullName>
    </submittedName>
</protein>